<dbReference type="OrthoDB" id="3642826at2759"/>
<feature type="signal peptide" evidence="2">
    <location>
        <begin position="1"/>
        <end position="20"/>
    </location>
</feature>
<evidence type="ECO:0000313" key="4">
    <source>
        <dbReference type="Proteomes" id="UP000184330"/>
    </source>
</evidence>
<feature type="compositionally biased region" description="Low complexity" evidence="1">
    <location>
        <begin position="436"/>
        <end position="456"/>
    </location>
</feature>
<evidence type="ECO:0000256" key="2">
    <source>
        <dbReference type="SAM" id="SignalP"/>
    </source>
</evidence>
<dbReference type="AlphaFoldDB" id="A0A1L7WEW5"/>
<organism evidence="3 4">
    <name type="scientific">Phialocephala subalpina</name>
    <dbReference type="NCBI Taxonomy" id="576137"/>
    <lineage>
        <taxon>Eukaryota</taxon>
        <taxon>Fungi</taxon>
        <taxon>Dikarya</taxon>
        <taxon>Ascomycota</taxon>
        <taxon>Pezizomycotina</taxon>
        <taxon>Leotiomycetes</taxon>
        <taxon>Helotiales</taxon>
        <taxon>Mollisiaceae</taxon>
        <taxon>Phialocephala</taxon>
        <taxon>Phialocephala fortinii species complex</taxon>
    </lineage>
</organism>
<protein>
    <submittedName>
        <fullName evidence="3">Uncharacterized protein</fullName>
    </submittedName>
</protein>
<dbReference type="STRING" id="576137.A0A1L7WEW5"/>
<feature type="region of interest" description="Disordered" evidence="1">
    <location>
        <begin position="81"/>
        <end position="191"/>
    </location>
</feature>
<feature type="compositionally biased region" description="Gly residues" evidence="1">
    <location>
        <begin position="175"/>
        <end position="185"/>
    </location>
</feature>
<feature type="compositionally biased region" description="Low complexity" evidence="1">
    <location>
        <begin position="164"/>
        <end position="174"/>
    </location>
</feature>
<accession>A0A1L7WEW5</accession>
<gene>
    <name evidence="3" type="ORF">PAC_01134</name>
</gene>
<feature type="compositionally biased region" description="Polar residues" evidence="1">
    <location>
        <begin position="144"/>
        <end position="160"/>
    </location>
</feature>
<reference evidence="3 4" key="1">
    <citation type="submission" date="2016-03" db="EMBL/GenBank/DDBJ databases">
        <authorList>
            <person name="Ploux O."/>
        </authorList>
    </citation>
    <scope>NUCLEOTIDE SEQUENCE [LARGE SCALE GENOMIC DNA]</scope>
    <source>
        <strain evidence="3 4">UAMH 11012</strain>
    </source>
</reference>
<evidence type="ECO:0000313" key="3">
    <source>
        <dbReference type="EMBL" id="CZR51259.1"/>
    </source>
</evidence>
<dbReference type="Proteomes" id="UP000184330">
    <property type="component" value="Unassembled WGS sequence"/>
</dbReference>
<keyword evidence="2" id="KW-0732">Signal</keyword>
<feature type="compositionally biased region" description="Polar residues" evidence="1">
    <location>
        <begin position="351"/>
        <end position="402"/>
    </location>
</feature>
<feature type="compositionally biased region" description="Low complexity" evidence="1">
    <location>
        <begin position="328"/>
        <end position="350"/>
    </location>
</feature>
<feature type="chain" id="PRO_5013245048" evidence="2">
    <location>
        <begin position="21"/>
        <end position="679"/>
    </location>
</feature>
<sequence>MYVTCALGLGALTLIHGAAAHNPNSARAVALIRKASNGTTTSTSASSSSVSPCTTTVTSIFGENFVGVKGSCQTVTIYSTPRVQSTHSSSVDSSPKPTSSATPTTSVSTTPKHTTSTTIIPSSTNLERASADPASSSSSTSTPQVVQTNSEKESSTSSIAQIIGHTSSESTTSLGGNGGNGGSGGNFLASTSSTSQVATTAISTPDQKTGVASTILGTSPNLPPTTSAAPVSISTSVPPVWISDGSSSVAISVSQPASTSKPDIVVVGTTTQTPNQVLGTTPASSSQSPAQSFSASNIVGTTQTSESGQAPPTRTDIQSTTQISPVLGSTSSGDTHSTTSQTGTVVSTGSLPPTQTSGSQLPASSSIGTPISNSGSTQASQSISQVGTASQHSSGTVVQSNPPSGTASVSPVSGSASGTASASGSISQVGTASQKSSPTNSASSSGASTTPTTTSYAPILYGSQTISRDASSNFVIGTQTLTPGSAITISGEVISAGTGGAIIINAVPPKTTSTSASQTPEVIVVGGTSITANSNSDFVIGSQTLTPGGAVTQSGEVITLPSASSTPTQTQTGKNTGTTTGRNTLVTSTLSLGQQGPITSVLIGGQTLTAGGRVTVGGDVLSLASGGGSSGIVVVSTVTVMGTAPSSTKKSAASMARVAGRHVVLSVFGVVLAVYFEAC</sequence>
<dbReference type="EMBL" id="FJOG01000001">
    <property type="protein sequence ID" value="CZR51259.1"/>
    <property type="molecule type" value="Genomic_DNA"/>
</dbReference>
<feature type="compositionally biased region" description="Low complexity" evidence="1">
    <location>
        <begin position="282"/>
        <end position="296"/>
    </location>
</feature>
<feature type="compositionally biased region" description="Polar residues" evidence="1">
    <location>
        <begin position="426"/>
        <end position="435"/>
    </location>
</feature>
<proteinExistence type="predicted"/>
<feature type="compositionally biased region" description="Low complexity" evidence="1">
    <location>
        <begin position="85"/>
        <end position="124"/>
    </location>
</feature>
<feature type="region of interest" description="Disordered" evidence="1">
    <location>
        <begin position="561"/>
        <end position="581"/>
    </location>
</feature>
<keyword evidence="4" id="KW-1185">Reference proteome</keyword>
<feature type="region of interest" description="Disordered" evidence="1">
    <location>
        <begin position="275"/>
        <end position="456"/>
    </location>
</feature>
<evidence type="ECO:0000256" key="1">
    <source>
        <dbReference type="SAM" id="MobiDB-lite"/>
    </source>
</evidence>
<feature type="compositionally biased region" description="Polar residues" evidence="1">
    <location>
        <begin position="297"/>
        <end position="324"/>
    </location>
</feature>
<feature type="compositionally biased region" description="Low complexity" evidence="1">
    <location>
        <begin position="403"/>
        <end position="425"/>
    </location>
</feature>
<name>A0A1L7WEW5_9HELO</name>
<feature type="compositionally biased region" description="Low complexity" evidence="1">
    <location>
        <begin position="131"/>
        <end position="143"/>
    </location>
</feature>